<keyword evidence="3" id="KW-0418">Kinase</keyword>
<name>A0A498R7U6_9FIRM</name>
<dbReference type="Proteomes" id="UP000277811">
    <property type="component" value="Unassembled WGS sequence"/>
</dbReference>
<dbReference type="GO" id="GO:0016020">
    <property type="term" value="C:membrane"/>
    <property type="evidence" value="ECO:0007669"/>
    <property type="project" value="InterPro"/>
</dbReference>
<dbReference type="Gene3D" id="1.10.1790.10">
    <property type="entry name" value="PRD domain"/>
    <property type="match status" value="1"/>
</dbReference>
<dbReference type="InterPro" id="IPR033887">
    <property type="entry name" value="PTS_IIA_man"/>
</dbReference>
<evidence type="ECO:0000256" key="3">
    <source>
        <dbReference type="ARBA" id="ARBA00022777"/>
    </source>
</evidence>
<dbReference type="InterPro" id="IPR011608">
    <property type="entry name" value="PRD"/>
</dbReference>
<dbReference type="InterPro" id="IPR036390">
    <property type="entry name" value="WH_DNA-bd_sf"/>
</dbReference>
<dbReference type="GO" id="GO:0005524">
    <property type="term" value="F:ATP binding"/>
    <property type="evidence" value="ECO:0007669"/>
    <property type="project" value="UniProtKB-KW"/>
</dbReference>
<dbReference type="SUPFAM" id="SSF46785">
    <property type="entry name" value="Winged helix' DNA-binding domain"/>
    <property type="match status" value="1"/>
</dbReference>
<dbReference type="Gene3D" id="3.40.50.510">
    <property type="entry name" value="Phosphotransferase system, mannose-type IIA component"/>
    <property type="match status" value="1"/>
</dbReference>
<dbReference type="AlphaFoldDB" id="A0A498R7U6"/>
<evidence type="ECO:0000259" key="8">
    <source>
        <dbReference type="PROSITE" id="PS51372"/>
    </source>
</evidence>
<dbReference type="GO" id="GO:0009401">
    <property type="term" value="P:phosphoenolpyruvate-dependent sugar phosphotransferase system"/>
    <property type="evidence" value="ECO:0007669"/>
    <property type="project" value="InterPro"/>
</dbReference>
<keyword evidence="5" id="KW-0238">DNA-binding</keyword>
<dbReference type="Pfam" id="PF00874">
    <property type="entry name" value="PRD"/>
    <property type="match status" value="2"/>
</dbReference>
<dbReference type="SUPFAM" id="SSF63520">
    <property type="entry name" value="PTS-regulatory domain, PRD"/>
    <property type="match status" value="2"/>
</dbReference>
<keyword evidence="10" id="KW-1185">Reference proteome</keyword>
<feature type="domain" description="PRD" evidence="8">
    <location>
        <begin position="441"/>
        <end position="546"/>
    </location>
</feature>
<dbReference type="InterPro" id="IPR036662">
    <property type="entry name" value="PTS_EIIA_man-typ_sf"/>
</dbReference>
<dbReference type="InterPro" id="IPR036634">
    <property type="entry name" value="PRD_sf"/>
</dbReference>
<dbReference type="InterPro" id="IPR027417">
    <property type="entry name" value="P-loop_NTPase"/>
</dbReference>
<dbReference type="PANTHER" id="PTHR32071">
    <property type="entry name" value="TRANSCRIPTIONAL REGULATORY PROTEIN"/>
    <property type="match status" value="1"/>
</dbReference>
<dbReference type="InterPro" id="IPR003593">
    <property type="entry name" value="AAA+_ATPase"/>
</dbReference>
<dbReference type="GO" id="GO:0003677">
    <property type="term" value="F:DNA binding"/>
    <property type="evidence" value="ECO:0007669"/>
    <property type="project" value="UniProtKB-KW"/>
</dbReference>
<keyword evidence="4" id="KW-0067">ATP-binding</keyword>
<keyword evidence="1 9" id="KW-0808">Transferase</keyword>
<sequence length="908" mass="102417">MKRIEQIYETVRELCREQLRQDGKIAGVTTDEIAVRMNIQRTNASSDLNSLVKDGRLEKLEGKPVFYRTNGERTAPEQIMQPLSALDEIIGAGRSLKNAVQQAKAAIMYPPLGLHTLLLGETGVGKSMFAEAMFRYAQDIGRVKIDAPFVAFNCADYAHNPQLLLAQLFGVKKGSYTGAESDKAGVVAKANMGILFLDEVHRLPPEGQEMLFYLIDKGMYRSLGDTEELKKVQVLIFCATTENPDSSLLKTFVRRIPMVINLPPLRQRTMNERWELVKCFFRREVQVLQSPVSVSLNSLKAFLMYDCPNNIGQLKGDIKLSCARAFLDFMGKKNNGIRVCSEDLPAHVRRGLIKYKEYRGAIDKIGLAEEIVFPVAKEDIILPRQTDLSIYEMMEQKIQLLRQKGLSEEDIQLILGLDIDAYLKQYMSKFRRDNLQELYKIVDKQIVEIVRRFLQYAGQKMDRSFEETILFAMTIHVSSAIERLREGKPIVNLQLAEIQRSYREEFEVADELGRMIKAAMDITVPPDEIGFMTMFLTVDNQKRKDGQGRVGIIVAMHGNSTASSMVDVANRLLGEKHIIGYDMPLEQKPEAALEEISRLVIQQDQGQGVLLLVDMGSLVMFGDMIYERTAIPIKTVEMVSTPVVLEAARKAIMRLPLEEIYRAINELSPYVGRMYWNNTNFSYNLQGDVIVTACITGKGTAIKLKKIVEDLAKQQGRKIDVIPVEISNQDHYNYKIAQIKREKNLLAVVSSIRPEDSSINYISPQELLAGKACLFPTDFKGQEKGKTSVEAVMDRMSFMQDVIDQNLKINGTAFMAAFEKFYTVLSQKGLAITEDCMIGLILHLACVVEKLSVGGFVPERQVNEAELQENSEQYALVLEAVHYLEEKFNVRLPAGECLNVLGLIAMTS</sequence>
<evidence type="ECO:0000259" key="7">
    <source>
        <dbReference type="PROSITE" id="PS51096"/>
    </source>
</evidence>
<evidence type="ECO:0000256" key="5">
    <source>
        <dbReference type="ARBA" id="ARBA00023125"/>
    </source>
</evidence>
<gene>
    <name evidence="9" type="ORF">LUCI_2231</name>
</gene>
<dbReference type="SMART" id="SM00382">
    <property type="entry name" value="AAA"/>
    <property type="match status" value="1"/>
</dbReference>
<dbReference type="CDD" id="cd00006">
    <property type="entry name" value="PTS_IIA_man"/>
    <property type="match status" value="1"/>
</dbReference>
<reference evidence="9 10" key="1">
    <citation type="submission" date="2018-06" db="EMBL/GenBank/DDBJ databases">
        <authorList>
            <person name="Strepis N."/>
        </authorList>
    </citation>
    <scope>NUCLEOTIDE SEQUENCE [LARGE SCALE GENOMIC DNA]</scope>
    <source>
        <strain evidence="9">LUCI</strain>
    </source>
</reference>
<dbReference type="RefSeq" id="WP_122627936.1">
    <property type="nucleotide sequence ID" value="NZ_UPPP01000070.1"/>
</dbReference>
<dbReference type="PROSITE" id="PS50045">
    <property type="entry name" value="SIGMA54_INTERACT_4"/>
    <property type="match status" value="1"/>
</dbReference>
<evidence type="ECO:0000259" key="6">
    <source>
        <dbReference type="PROSITE" id="PS50045"/>
    </source>
</evidence>
<dbReference type="InterPro" id="IPR002078">
    <property type="entry name" value="Sigma_54_int"/>
</dbReference>
<dbReference type="PROSITE" id="PS51096">
    <property type="entry name" value="PTS_EIIA_TYPE_4"/>
    <property type="match status" value="1"/>
</dbReference>
<protein>
    <submittedName>
        <fullName evidence="9">Phosphotransferase system mannose-type iia component</fullName>
    </submittedName>
</protein>
<dbReference type="Pfam" id="PF03610">
    <property type="entry name" value="EIIA-man"/>
    <property type="match status" value="1"/>
</dbReference>
<dbReference type="PANTHER" id="PTHR32071:SF38">
    <property type="entry name" value="PSP OPERON TRANSCRIPTIONAL ACTIVATOR"/>
    <property type="match status" value="1"/>
</dbReference>
<evidence type="ECO:0000256" key="4">
    <source>
        <dbReference type="ARBA" id="ARBA00022840"/>
    </source>
</evidence>
<feature type="domain" description="PRD" evidence="8">
    <location>
        <begin position="809"/>
        <end position="908"/>
    </location>
</feature>
<dbReference type="CDD" id="cd00009">
    <property type="entry name" value="AAA"/>
    <property type="match status" value="1"/>
</dbReference>
<dbReference type="Pfam" id="PF00158">
    <property type="entry name" value="Sigma54_activat"/>
    <property type="match status" value="1"/>
</dbReference>
<dbReference type="GO" id="GO:0006355">
    <property type="term" value="P:regulation of DNA-templated transcription"/>
    <property type="evidence" value="ECO:0007669"/>
    <property type="project" value="InterPro"/>
</dbReference>
<proteinExistence type="predicted"/>
<organism evidence="9 10">
    <name type="scientific">Lucifera butyrica</name>
    <dbReference type="NCBI Taxonomy" id="1351585"/>
    <lineage>
        <taxon>Bacteria</taxon>
        <taxon>Bacillati</taxon>
        <taxon>Bacillota</taxon>
        <taxon>Negativicutes</taxon>
        <taxon>Veillonellales</taxon>
        <taxon>Veillonellaceae</taxon>
        <taxon>Lucifera</taxon>
    </lineage>
</organism>
<feature type="domain" description="PTS EIIA type-4" evidence="7">
    <location>
        <begin position="549"/>
        <end position="671"/>
    </location>
</feature>
<evidence type="ECO:0000256" key="1">
    <source>
        <dbReference type="ARBA" id="ARBA00022679"/>
    </source>
</evidence>
<dbReference type="OrthoDB" id="1632886at2"/>
<dbReference type="PROSITE" id="PS51372">
    <property type="entry name" value="PRD_2"/>
    <property type="match status" value="2"/>
</dbReference>
<evidence type="ECO:0000313" key="9">
    <source>
        <dbReference type="EMBL" id="VBB06987.1"/>
    </source>
</evidence>
<dbReference type="SUPFAM" id="SSF52540">
    <property type="entry name" value="P-loop containing nucleoside triphosphate hydrolases"/>
    <property type="match status" value="1"/>
</dbReference>
<dbReference type="GO" id="GO:0016301">
    <property type="term" value="F:kinase activity"/>
    <property type="evidence" value="ECO:0007669"/>
    <property type="project" value="UniProtKB-KW"/>
</dbReference>
<dbReference type="EMBL" id="UPPP01000070">
    <property type="protein sequence ID" value="VBB06987.1"/>
    <property type="molecule type" value="Genomic_DNA"/>
</dbReference>
<dbReference type="Gene3D" id="3.40.50.300">
    <property type="entry name" value="P-loop containing nucleotide triphosphate hydrolases"/>
    <property type="match status" value="1"/>
</dbReference>
<dbReference type="SUPFAM" id="SSF53062">
    <property type="entry name" value="PTS system fructose IIA component-like"/>
    <property type="match status" value="1"/>
</dbReference>
<evidence type="ECO:0000256" key="2">
    <source>
        <dbReference type="ARBA" id="ARBA00022741"/>
    </source>
</evidence>
<feature type="domain" description="Sigma-54 factor interaction" evidence="6">
    <location>
        <begin position="89"/>
        <end position="323"/>
    </location>
</feature>
<evidence type="ECO:0000313" key="10">
    <source>
        <dbReference type="Proteomes" id="UP000277811"/>
    </source>
</evidence>
<accession>A0A498R7U6</accession>
<dbReference type="InterPro" id="IPR004701">
    <property type="entry name" value="PTS_EIIA_man-typ"/>
</dbReference>
<keyword evidence="2" id="KW-0547">Nucleotide-binding</keyword>